<dbReference type="Proteomes" id="UP000008064">
    <property type="component" value="Unassembled WGS sequence"/>
</dbReference>
<dbReference type="AlphaFoldDB" id="F8P5R8"/>
<protein>
    <submittedName>
        <fullName evidence="2">Uncharacterized protein</fullName>
    </submittedName>
</protein>
<sequence>MFSVVAAFLPFSMHTVIQAECSSAIPMLILEYQRKIAAAATDSTIESKML</sequence>
<name>F8P5R8_SERL9</name>
<organism>
    <name type="scientific">Serpula lacrymans var. lacrymans (strain S7.9)</name>
    <name type="common">Dry rot fungus</name>
    <dbReference type="NCBI Taxonomy" id="578457"/>
    <lineage>
        <taxon>Eukaryota</taxon>
        <taxon>Fungi</taxon>
        <taxon>Dikarya</taxon>
        <taxon>Basidiomycota</taxon>
        <taxon>Agaricomycotina</taxon>
        <taxon>Agaricomycetes</taxon>
        <taxon>Agaricomycetidae</taxon>
        <taxon>Boletales</taxon>
        <taxon>Coniophorineae</taxon>
        <taxon>Serpulaceae</taxon>
        <taxon>Serpula</taxon>
    </lineage>
</organism>
<dbReference type="RefSeq" id="XP_007321741.1">
    <property type="nucleotide sequence ID" value="XM_007321679.1"/>
</dbReference>
<dbReference type="GeneID" id="18820577"/>
<feature type="chain" id="PRO_5003381876" evidence="1">
    <location>
        <begin position="20"/>
        <end position="50"/>
    </location>
</feature>
<dbReference type="KEGG" id="sla:SERLADRAFT_475035"/>
<keyword evidence="1" id="KW-0732">Signal</keyword>
<accession>F8P5R8</accession>
<feature type="signal peptide" evidence="1">
    <location>
        <begin position="1"/>
        <end position="19"/>
    </location>
</feature>
<reference evidence="2" key="1">
    <citation type="submission" date="2011-04" db="EMBL/GenBank/DDBJ databases">
        <title>Evolution of plant cell wall degrading machinery underlies the functional diversity of forest fungi.</title>
        <authorList>
            <consortium name="US DOE Joint Genome Institute (JGI-PGF)"/>
            <person name="Eastwood D.C."/>
            <person name="Floudas D."/>
            <person name="Binder M."/>
            <person name="Majcherczyk A."/>
            <person name="Schneider P."/>
            <person name="Aerts A."/>
            <person name="Asiegbu F.O."/>
            <person name="Baker S.E."/>
            <person name="Barry K."/>
            <person name="Bendiksby M."/>
            <person name="Blumentritt M."/>
            <person name="Coutinho P.M."/>
            <person name="Cullen D."/>
            <person name="Cullen D."/>
            <person name="Gathman A."/>
            <person name="Goodell B."/>
            <person name="Henrissat B."/>
            <person name="Ihrmark K."/>
            <person name="Kauserud H."/>
            <person name="Kohler A."/>
            <person name="LaButti K."/>
            <person name="Lapidus A."/>
            <person name="Lavin J.L."/>
            <person name="Lee Y.-H."/>
            <person name="Lindquist E."/>
            <person name="Lilly W."/>
            <person name="Lucas S."/>
            <person name="Morin E."/>
            <person name="Murat C."/>
            <person name="Oguiza J.A."/>
            <person name="Park J."/>
            <person name="Pisabarro A.G."/>
            <person name="Riley R."/>
            <person name="Rosling A."/>
            <person name="Salamov A."/>
            <person name="Schmidt O."/>
            <person name="Schmutz J."/>
            <person name="Skrede I."/>
            <person name="Stenlid J."/>
            <person name="Wiebenga A."/>
            <person name="Xie X."/>
            <person name="Kues U."/>
            <person name="Hibbett D.S."/>
            <person name="Hoffmeister D."/>
            <person name="Hogberg N."/>
            <person name="Martin F."/>
            <person name="Grigoriev I.V."/>
            <person name="Watkinson S.C."/>
        </authorList>
    </citation>
    <scope>NUCLEOTIDE SEQUENCE</scope>
    <source>
        <strain evidence="2">S7.9</strain>
    </source>
</reference>
<dbReference type="HOGENOM" id="CLU_3125966_0_0_1"/>
<proteinExistence type="predicted"/>
<evidence type="ECO:0000256" key="1">
    <source>
        <dbReference type="SAM" id="SignalP"/>
    </source>
</evidence>
<gene>
    <name evidence="2" type="ORF">SERLADRAFT_475035</name>
</gene>
<dbReference type="EMBL" id="GL945438">
    <property type="protein sequence ID" value="EGO21955.1"/>
    <property type="molecule type" value="Genomic_DNA"/>
</dbReference>
<evidence type="ECO:0000313" key="2">
    <source>
        <dbReference type="EMBL" id="EGO21955.1"/>
    </source>
</evidence>